<name>A0A1X7R029_9SACH</name>
<feature type="compositionally biased region" description="Polar residues" evidence="8">
    <location>
        <begin position="57"/>
        <end position="70"/>
    </location>
</feature>
<comment type="function">
    <text evidence="7">Has a role in the initiation of DNA replication. Required at S-phase checkpoint.</text>
</comment>
<feature type="compositionally biased region" description="Basic residues" evidence="8">
    <location>
        <begin position="373"/>
        <end position="383"/>
    </location>
</feature>
<evidence type="ECO:0000313" key="10">
    <source>
        <dbReference type="Proteomes" id="UP000196158"/>
    </source>
</evidence>
<evidence type="ECO:0000256" key="1">
    <source>
        <dbReference type="ARBA" id="ARBA00004123"/>
    </source>
</evidence>
<feature type="region of interest" description="Disordered" evidence="8">
    <location>
        <begin position="260"/>
        <end position="299"/>
    </location>
</feature>
<evidence type="ECO:0000256" key="8">
    <source>
        <dbReference type="SAM" id="MobiDB-lite"/>
    </source>
</evidence>
<evidence type="ECO:0000256" key="2">
    <source>
        <dbReference type="ARBA" id="ARBA00007276"/>
    </source>
</evidence>
<feature type="compositionally biased region" description="Basic residues" evidence="8">
    <location>
        <begin position="391"/>
        <end position="410"/>
    </location>
</feature>
<evidence type="ECO:0000256" key="6">
    <source>
        <dbReference type="ARBA" id="ARBA00023306"/>
    </source>
</evidence>
<comment type="subcellular location">
    <subcellularLocation>
        <location evidence="1 7">Nucleus</location>
    </subcellularLocation>
</comment>
<proteinExistence type="inferred from homology"/>
<accession>A0A1X7R029</accession>
<dbReference type="InterPro" id="IPR040203">
    <property type="entry name" value="Sld2"/>
</dbReference>
<dbReference type="GO" id="GO:0000727">
    <property type="term" value="P:double-strand break repair via break-induced replication"/>
    <property type="evidence" value="ECO:0007669"/>
    <property type="project" value="TreeGrafter"/>
</dbReference>
<feature type="region of interest" description="Disordered" evidence="8">
    <location>
        <begin position="49"/>
        <end position="79"/>
    </location>
</feature>
<dbReference type="GO" id="GO:0003697">
    <property type="term" value="F:single-stranded DNA binding"/>
    <property type="evidence" value="ECO:0007669"/>
    <property type="project" value="TreeGrafter"/>
</dbReference>
<dbReference type="CDD" id="cd22289">
    <property type="entry name" value="RecQL4_SLD2_NTD"/>
    <property type="match status" value="1"/>
</dbReference>
<sequence length="410" mass="47964">MSTNDIQLSSLRKELKDWEHNFINIQHRSPTKKDINANPSIQYKYKQYSKLKRNQSKKSSSNVTKMQNHTQRSHEIRSPIVKHDEKSTIIEIGPTPQIFGKSISIFELNLSPVKRRLQIPNKTNKLLEDDNLYNESTTKIDNDIFGMDFNNSPFVDEPVDIQPSSDTIIDTTTTSMEPEMGKLMVPILKNYGPNSPLKLPSDLSVQIQSHTPSIKRRIRSMQDNDSLKYTPPSLWKRNISKSLKDLEDEFIEASKTFVPMHTHNSEQQNDNDINGIEGSSTNSKNNDYNNDDKDIIPKGKRRKFRIRRFDDRFMKTDNSTTLKINLHKKMHKLKKKQLRKIMKDLNIEDQTILSESEDDSSEDEDENNVITSQKKKSSRKKKYNLVSNNFRRLKLPSKKRNNFTKRFHRR</sequence>
<keyword evidence="5 7" id="KW-0539">Nucleus</keyword>
<evidence type="ECO:0000256" key="5">
    <source>
        <dbReference type="ARBA" id="ARBA00023242"/>
    </source>
</evidence>
<evidence type="ECO:0000256" key="4">
    <source>
        <dbReference type="ARBA" id="ARBA00022705"/>
    </source>
</evidence>
<dbReference type="GO" id="GO:0006270">
    <property type="term" value="P:DNA replication initiation"/>
    <property type="evidence" value="ECO:0007669"/>
    <property type="project" value="UniProtKB-UniRule"/>
</dbReference>
<feature type="region of interest" description="Disordered" evidence="8">
    <location>
        <begin position="354"/>
        <end position="410"/>
    </location>
</feature>
<dbReference type="GO" id="GO:0003688">
    <property type="term" value="F:DNA replication origin binding"/>
    <property type="evidence" value="ECO:0007669"/>
    <property type="project" value="TreeGrafter"/>
</dbReference>
<feature type="compositionally biased region" description="Acidic residues" evidence="8">
    <location>
        <begin position="355"/>
        <end position="367"/>
    </location>
</feature>
<dbReference type="Gene3D" id="1.10.10.1460">
    <property type="match status" value="1"/>
</dbReference>
<dbReference type="EMBL" id="FXLY01000002">
    <property type="protein sequence ID" value="SMN18864.1"/>
    <property type="molecule type" value="Genomic_DNA"/>
</dbReference>
<evidence type="ECO:0000256" key="3">
    <source>
        <dbReference type="ARBA" id="ARBA00018363"/>
    </source>
</evidence>
<keyword evidence="6 7" id="KW-0131">Cell cycle</keyword>
<dbReference type="OrthoDB" id="8775810at2759"/>
<keyword evidence="10" id="KW-1185">Reference proteome</keyword>
<dbReference type="GO" id="GO:1902977">
    <property type="term" value="P:mitotic DNA replication preinitiation complex assembly"/>
    <property type="evidence" value="ECO:0007669"/>
    <property type="project" value="TreeGrafter"/>
</dbReference>
<dbReference type="FunFam" id="1.10.10.1460:FF:000001">
    <property type="entry name" value="DNA replication regulator Sld2"/>
    <property type="match status" value="1"/>
</dbReference>
<dbReference type="PANTHER" id="PTHR28124:SF1">
    <property type="entry name" value="DNA REPLICATION REGULATOR SLD2"/>
    <property type="match status" value="1"/>
</dbReference>
<organism evidence="9 10">
    <name type="scientific">Maudiozyma saulgeensis</name>
    <dbReference type="NCBI Taxonomy" id="1789683"/>
    <lineage>
        <taxon>Eukaryota</taxon>
        <taxon>Fungi</taxon>
        <taxon>Dikarya</taxon>
        <taxon>Ascomycota</taxon>
        <taxon>Saccharomycotina</taxon>
        <taxon>Saccharomycetes</taxon>
        <taxon>Saccharomycetales</taxon>
        <taxon>Saccharomycetaceae</taxon>
        <taxon>Maudiozyma</taxon>
    </lineage>
</organism>
<dbReference type="GO" id="GO:0031261">
    <property type="term" value="C:DNA replication preinitiation complex"/>
    <property type="evidence" value="ECO:0007669"/>
    <property type="project" value="TreeGrafter"/>
</dbReference>
<protein>
    <recommendedName>
        <fullName evidence="3 7">DNA replication regulator SLD2</fullName>
    </recommendedName>
</protein>
<comment type="similarity">
    <text evidence="2 7">Belongs to the SLD2 family.</text>
</comment>
<gene>
    <name evidence="9" type="ORF">KASA_0Q14168G</name>
</gene>
<dbReference type="Proteomes" id="UP000196158">
    <property type="component" value="Unassembled WGS sequence"/>
</dbReference>
<dbReference type="AlphaFoldDB" id="A0A1X7R029"/>
<keyword evidence="4 7" id="KW-0235">DNA replication</keyword>
<dbReference type="Pfam" id="PF11719">
    <property type="entry name" value="Drc1-Sld2"/>
    <property type="match status" value="1"/>
</dbReference>
<evidence type="ECO:0000313" key="9">
    <source>
        <dbReference type="EMBL" id="SMN18864.1"/>
    </source>
</evidence>
<evidence type="ECO:0000256" key="7">
    <source>
        <dbReference type="RuleBase" id="RU367067"/>
    </source>
</evidence>
<feature type="compositionally biased region" description="Polar residues" evidence="8">
    <location>
        <begin position="265"/>
        <end position="283"/>
    </location>
</feature>
<dbReference type="PANTHER" id="PTHR28124">
    <property type="entry name" value="DNA REPLICATION REGULATOR SLD2"/>
    <property type="match status" value="1"/>
</dbReference>
<reference evidence="9 10" key="1">
    <citation type="submission" date="2017-04" db="EMBL/GenBank/DDBJ databases">
        <authorList>
            <person name="Afonso C.L."/>
            <person name="Miller P.J."/>
            <person name="Scott M.A."/>
            <person name="Spackman E."/>
            <person name="Goraichik I."/>
            <person name="Dimitrov K.M."/>
            <person name="Suarez D.L."/>
            <person name="Swayne D.E."/>
        </authorList>
    </citation>
    <scope>NUCLEOTIDE SEQUENCE [LARGE SCALE GENOMIC DNA]</scope>
</reference>
<dbReference type="InterPro" id="IPR021110">
    <property type="entry name" value="DNA_rep_checkpnt_protein"/>
</dbReference>